<dbReference type="Proteomes" id="UP000078046">
    <property type="component" value="Unassembled WGS sequence"/>
</dbReference>
<dbReference type="EMBL" id="LWCA01000039">
    <property type="protein sequence ID" value="OAF71588.1"/>
    <property type="molecule type" value="Genomic_DNA"/>
</dbReference>
<keyword evidence="2" id="KW-1185">Reference proteome</keyword>
<proteinExistence type="predicted"/>
<dbReference type="AlphaFoldDB" id="A0A177BB80"/>
<comment type="caution">
    <text evidence="1">The sequence shown here is derived from an EMBL/GenBank/DDBJ whole genome shotgun (WGS) entry which is preliminary data.</text>
</comment>
<evidence type="ECO:0000313" key="2">
    <source>
        <dbReference type="Proteomes" id="UP000078046"/>
    </source>
</evidence>
<name>A0A177BB80_9BILA</name>
<accession>A0A177BB80</accession>
<organism evidence="1 2">
    <name type="scientific">Intoshia linei</name>
    <dbReference type="NCBI Taxonomy" id="1819745"/>
    <lineage>
        <taxon>Eukaryota</taxon>
        <taxon>Metazoa</taxon>
        <taxon>Spiralia</taxon>
        <taxon>Lophotrochozoa</taxon>
        <taxon>Mesozoa</taxon>
        <taxon>Orthonectida</taxon>
        <taxon>Rhopaluridae</taxon>
        <taxon>Intoshia</taxon>
    </lineage>
</organism>
<protein>
    <submittedName>
        <fullName evidence="1">Uncharacterized protein</fullName>
    </submittedName>
</protein>
<sequence length="314" mass="36312">IPDDTKFTLKEATFRINSAWNDIKPSSILKSWEPILGPRELLPDFEIKIDDIVFENRSTYCCGVATNDEFEDCDYLTFGNNKGIFVLFFTKDKNKDFITFLNENGTGFIIESTDVLEYRSFNQSKLTLNVTSHIDTTFEINNIFDILRISTRTKFIRDVIMITILVLEAMTAQPRANFTSENFNDELISLCHNSNNVITFNVNQEIVVLTKLDKDKIKKLVKAFIPIRFMNDLSNNDNKLENSMAKFRVLLDYGHFIIASQKAINVFSNEHLESTLLLKPTIPGLSKITTFLISKAKTRGKKNWYYYWPIQRCS</sequence>
<evidence type="ECO:0000313" key="1">
    <source>
        <dbReference type="EMBL" id="OAF71588.1"/>
    </source>
</evidence>
<reference evidence="1 2" key="1">
    <citation type="submission" date="2016-04" db="EMBL/GenBank/DDBJ databases">
        <title>The genome of Intoshia linei affirms orthonectids as highly simplified spiralians.</title>
        <authorList>
            <person name="Mikhailov K.V."/>
            <person name="Slusarev G.S."/>
            <person name="Nikitin M.A."/>
            <person name="Logacheva M.D."/>
            <person name="Penin A."/>
            <person name="Aleoshin V."/>
            <person name="Panchin Y.V."/>
        </authorList>
    </citation>
    <scope>NUCLEOTIDE SEQUENCE [LARGE SCALE GENOMIC DNA]</scope>
    <source>
        <strain evidence="1">Intl2013</strain>
        <tissue evidence="1">Whole animal</tissue>
    </source>
</reference>
<gene>
    <name evidence="1" type="ORF">A3Q56_00648</name>
</gene>
<feature type="non-terminal residue" evidence="1">
    <location>
        <position position="1"/>
    </location>
</feature>